<dbReference type="PRINTS" id="PR00344">
    <property type="entry name" value="BCTRLSENSOR"/>
</dbReference>
<evidence type="ECO:0000256" key="1">
    <source>
        <dbReference type="ARBA" id="ARBA00000085"/>
    </source>
</evidence>
<dbReference type="InterPro" id="IPR003594">
    <property type="entry name" value="HATPase_dom"/>
</dbReference>
<evidence type="ECO:0000256" key="2">
    <source>
        <dbReference type="ARBA" id="ARBA00012438"/>
    </source>
</evidence>
<dbReference type="PANTHER" id="PTHR43547:SF2">
    <property type="entry name" value="HYBRID SIGNAL TRANSDUCTION HISTIDINE KINASE C"/>
    <property type="match status" value="1"/>
</dbReference>
<evidence type="ECO:0000313" key="8">
    <source>
        <dbReference type="Proteomes" id="UP000738431"/>
    </source>
</evidence>
<reference evidence="7 8" key="2">
    <citation type="submission" date="2023-12" db="EMBL/GenBank/DDBJ databases">
        <title>Description of an unclassified Opitutus bacterium of Verrucomicrobiota.</title>
        <authorList>
            <person name="Zhang D.-F."/>
        </authorList>
    </citation>
    <scope>NUCLEOTIDE SEQUENCE [LARGE SCALE GENOMIC DNA]</scope>
    <source>
        <strain evidence="7 8">WL0086</strain>
    </source>
</reference>
<accession>A0ABZ1C1V7</accession>
<keyword evidence="3 4" id="KW-0597">Phosphoprotein</keyword>
<dbReference type="InterPro" id="IPR036097">
    <property type="entry name" value="HisK_dim/P_sf"/>
</dbReference>
<sequence length="362" mass="39456">MTQTTESRLILLVEDHENFRAMVVEVLSEAGYRVIPASSGQAGLALALDHNPDLIITDLRMPGMSGFEFIEELKRRRRFATTPVIVLTALSTPSDTRLAMNAGADDYITKPVNAADLLRSVSARLEKRDLIEELDAFAHTVAHDLRSPIAMALGRLELAAMRLGENDLTRLGENLTEAQASVRRLGDIVDEMLLLANVRRSTVRFAPLDMHEIVTEAVQRAGNYLRTAKAELTVPDTWPTAFGYAPWIIHVWFNLITNAAKYGGNPPRIELSSETPNNGGCIRFIVRDFGPGLKASSAANTFTPFAKIPQQRGKGHGLGLSIVRQIMTKLNGSCGVQSASGEGAAFWFELPPAPAEDAVVNA</sequence>
<feature type="domain" description="Response regulatory" evidence="6">
    <location>
        <begin position="9"/>
        <end position="125"/>
    </location>
</feature>
<dbReference type="EC" id="2.7.13.3" evidence="2"/>
<dbReference type="Pfam" id="PF00512">
    <property type="entry name" value="HisKA"/>
    <property type="match status" value="1"/>
</dbReference>
<evidence type="ECO:0000259" key="6">
    <source>
        <dbReference type="PROSITE" id="PS50110"/>
    </source>
</evidence>
<dbReference type="Gene3D" id="3.30.565.10">
    <property type="entry name" value="Histidine kinase-like ATPase, C-terminal domain"/>
    <property type="match status" value="1"/>
</dbReference>
<dbReference type="SUPFAM" id="SSF52172">
    <property type="entry name" value="CheY-like"/>
    <property type="match status" value="1"/>
</dbReference>
<dbReference type="RefSeq" id="WP_221032853.1">
    <property type="nucleotide sequence ID" value="NZ_CP139781.1"/>
</dbReference>
<proteinExistence type="predicted"/>
<organism evidence="7 8">
    <name type="scientific">Actomonas aquatica</name>
    <dbReference type="NCBI Taxonomy" id="2866162"/>
    <lineage>
        <taxon>Bacteria</taxon>
        <taxon>Pseudomonadati</taxon>
        <taxon>Verrucomicrobiota</taxon>
        <taxon>Opitutia</taxon>
        <taxon>Opitutales</taxon>
        <taxon>Opitutaceae</taxon>
        <taxon>Actomonas</taxon>
    </lineage>
</organism>
<dbReference type="SMART" id="SM00388">
    <property type="entry name" value="HisKA"/>
    <property type="match status" value="1"/>
</dbReference>
<dbReference type="Gene3D" id="3.40.50.2300">
    <property type="match status" value="1"/>
</dbReference>
<comment type="catalytic activity">
    <reaction evidence="1">
        <text>ATP + protein L-histidine = ADP + protein N-phospho-L-histidine.</text>
        <dbReference type="EC" id="2.7.13.3"/>
    </reaction>
</comment>
<evidence type="ECO:0000313" key="7">
    <source>
        <dbReference type="EMBL" id="WRQ85604.1"/>
    </source>
</evidence>
<dbReference type="Pfam" id="PF02518">
    <property type="entry name" value="HATPase_c"/>
    <property type="match status" value="1"/>
</dbReference>
<dbReference type="SMART" id="SM00448">
    <property type="entry name" value="REC"/>
    <property type="match status" value="1"/>
</dbReference>
<feature type="modified residue" description="4-aspartylphosphate" evidence="4">
    <location>
        <position position="58"/>
    </location>
</feature>
<reference evidence="7 8" key="1">
    <citation type="submission" date="2021-08" db="EMBL/GenBank/DDBJ databases">
        <authorList>
            <person name="Zhang D."/>
            <person name="Zhang A."/>
            <person name="Wang L."/>
        </authorList>
    </citation>
    <scope>NUCLEOTIDE SEQUENCE [LARGE SCALE GENOMIC DNA]</scope>
    <source>
        <strain evidence="7 8">WL0086</strain>
    </source>
</reference>
<name>A0ABZ1C1V7_9BACT</name>
<dbReference type="SMART" id="SM00387">
    <property type="entry name" value="HATPase_c"/>
    <property type="match status" value="1"/>
</dbReference>
<dbReference type="PROSITE" id="PS50109">
    <property type="entry name" value="HIS_KIN"/>
    <property type="match status" value="1"/>
</dbReference>
<dbReference type="Proteomes" id="UP000738431">
    <property type="component" value="Chromosome"/>
</dbReference>
<dbReference type="SUPFAM" id="SSF47384">
    <property type="entry name" value="Homodimeric domain of signal transducing histidine kinase"/>
    <property type="match status" value="1"/>
</dbReference>
<protein>
    <recommendedName>
        <fullName evidence="2">histidine kinase</fullName>
        <ecNumber evidence="2">2.7.13.3</ecNumber>
    </recommendedName>
</protein>
<dbReference type="InterPro" id="IPR005467">
    <property type="entry name" value="His_kinase_dom"/>
</dbReference>
<keyword evidence="8" id="KW-1185">Reference proteome</keyword>
<dbReference type="PANTHER" id="PTHR43547">
    <property type="entry name" value="TWO-COMPONENT HISTIDINE KINASE"/>
    <property type="match status" value="1"/>
</dbReference>
<dbReference type="InterPro" id="IPR004358">
    <property type="entry name" value="Sig_transdc_His_kin-like_C"/>
</dbReference>
<feature type="domain" description="Histidine kinase" evidence="5">
    <location>
        <begin position="140"/>
        <end position="354"/>
    </location>
</feature>
<dbReference type="InterPro" id="IPR036890">
    <property type="entry name" value="HATPase_C_sf"/>
</dbReference>
<dbReference type="EMBL" id="CP139781">
    <property type="protein sequence ID" value="WRQ85604.1"/>
    <property type="molecule type" value="Genomic_DNA"/>
</dbReference>
<evidence type="ECO:0000256" key="4">
    <source>
        <dbReference type="PROSITE-ProRule" id="PRU00169"/>
    </source>
</evidence>
<evidence type="ECO:0000256" key="3">
    <source>
        <dbReference type="ARBA" id="ARBA00022553"/>
    </source>
</evidence>
<gene>
    <name evidence="7" type="ORF">K1X11_012400</name>
</gene>
<dbReference type="CDD" id="cd00082">
    <property type="entry name" value="HisKA"/>
    <property type="match status" value="1"/>
</dbReference>
<dbReference type="Gene3D" id="1.10.287.130">
    <property type="match status" value="1"/>
</dbReference>
<dbReference type="InterPro" id="IPR011006">
    <property type="entry name" value="CheY-like_superfamily"/>
</dbReference>
<dbReference type="InterPro" id="IPR003661">
    <property type="entry name" value="HisK_dim/P_dom"/>
</dbReference>
<dbReference type="PROSITE" id="PS50110">
    <property type="entry name" value="RESPONSE_REGULATORY"/>
    <property type="match status" value="1"/>
</dbReference>
<dbReference type="InterPro" id="IPR001789">
    <property type="entry name" value="Sig_transdc_resp-reg_receiver"/>
</dbReference>
<evidence type="ECO:0000259" key="5">
    <source>
        <dbReference type="PROSITE" id="PS50109"/>
    </source>
</evidence>
<dbReference type="CDD" id="cd17574">
    <property type="entry name" value="REC_OmpR"/>
    <property type="match status" value="1"/>
</dbReference>
<dbReference type="Pfam" id="PF00072">
    <property type="entry name" value="Response_reg"/>
    <property type="match status" value="1"/>
</dbReference>
<dbReference type="SUPFAM" id="SSF55874">
    <property type="entry name" value="ATPase domain of HSP90 chaperone/DNA topoisomerase II/histidine kinase"/>
    <property type="match status" value="1"/>
</dbReference>